<feature type="transmembrane region" description="Helical" evidence="7">
    <location>
        <begin position="33"/>
        <end position="58"/>
    </location>
</feature>
<dbReference type="Pfam" id="PF21088">
    <property type="entry name" value="MS_channel_1st"/>
    <property type="match status" value="1"/>
</dbReference>
<proteinExistence type="inferred from homology"/>
<dbReference type="EMBL" id="JBHSMI010000056">
    <property type="protein sequence ID" value="MFC5406715.1"/>
    <property type="molecule type" value="Genomic_DNA"/>
</dbReference>
<feature type="transmembrane region" description="Helical" evidence="7">
    <location>
        <begin position="87"/>
        <end position="106"/>
    </location>
</feature>
<dbReference type="Gene3D" id="2.30.30.60">
    <property type="match status" value="1"/>
</dbReference>
<dbReference type="SUPFAM" id="SSF50182">
    <property type="entry name" value="Sm-like ribonucleoproteins"/>
    <property type="match status" value="1"/>
</dbReference>
<sequence length="298" mass="33054">MRMYSALQSYVLQSNLWSKFLDRFWETVEDTEMWTSVLFVLLRVVLIIVVSRLALIVLHRFIDHIARDTEANRLKLRPGRVKTMGKLLKNATSYIIYFIATLLVLGEFHIELAPLLAGAGVIGLAIGFGAQSLVKDVITGFFIIVEDQFAVGDVVQLGAFKGTVELIGLRTTTLRSGTGEVYIIPNGSIIQVTNFSIHPLLAVIDLTISSDKTVEEQMMVIREVLNRIESPNLTSKPEVLGIQSLEMNQMTIRVTAKCKPNTTGEITRLINTELKKSFDTARAEAAMETPATPPDSTT</sequence>
<dbReference type="InterPro" id="IPR006685">
    <property type="entry name" value="MscS_channel_2nd"/>
</dbReference>
<evidence type="ECO:0000259" key="9">
    <source>
        <dbReference type="Pfam" id="PF21088"/>
    </source>
</evidence>
<evidence type="ECO:0000256" key="1">
    <source>
        <dbReference type="ARBA" id="ARBA00004651"/>
    </source>
</evidence>
<keyword evidence="5 7" id="KW-1133">Transmembrane helix</keyword>
<dbReference type="SUPFAM" id="SSF82861">
    <property type="entry name" value="Mechanosensitive channel protein MscS (YggB), transmembrane region"/>
    <property type="match status" value="1"/>
</dbReference>
<evidence type="ECO:0000256" key="3">
    <source>
        <dbReference type="ARBA" id="ARBA00022475"/>
    </source>
</evidence>
<evidence type="ECO:0000256" key="7">
    <source>
        <dbReference type="SAM" id="Phobius"/>
    </source>
</evidence>
<dbReference type="InterPro" id="IPR011014">
    <property type="entry name" value="MscS_channel_TM-2"/>
</dbReference>
<dbReference type="Pfam" id="PF00924">
    <property type="entry name" value="MS_channel_2nd"/>
    <property type="match status" value="1"/>
</dbReference>
<name>A0ABW0I2A6_9BACL</name>
<organism evidence="10 11">
    <name type="scientific">Cohnella soli</name>
    <dbReference type="NCBI Taxonomy" id="425005"/>
    <lineage>
        <taxon>Bacteria</taxon>
        <taxon>Bacillati</taxon>
        <taxon>Bacillota</taxon>
        <taxon>Bacilli</taxon>
        <taxon>Bacillales</taxon>
        <taxon>Paenibacillaceae</taxon>
        <taxon>Cohnella</taxon>
    </lineage>
</organism>
<dbReference type="InterPro" id="IPR010920">
    <property type="entry name" value="LSM_dom_sf"/>
</dbReference>
<comment type="caution">
    <text evidence="10">The sequence shown here is derived from an EMBL/GenBank/DDBJ whole genome shotgun (WGS) entry which is preliminary data.</text>
</comment>
<dbReference type="PANTHER" id="PTHR30460">
    <property type="entry name" value="MODERATE CONDUCTANCE MECHANOSENSITIVE CHANNEL YBIO"/>
    <property type="match status" value="1"/>
</dbReference>
<dbReference type="InterPro" id="IPR045276">
    <property type="entry name" value="YbiO_bact"/>
</dbReference>
<evidence type="ECO:0000256" key="6">
    <source>
        <dbReference type="ARBA" id="ARBA00023136"/>
    </source>
</evidence>
<evidence type="ECO:0000259" key="8">
    <source>
        <dbReference type="Pfam" id="PF00924"/>
    </source>
</evidence>
<gene>
    <name evidence="10" type="ORF">ACFPOF_28630</name>
</gene>
<accession>A0ABW0I2A6</accession>
<comment type="subcellular location">
    <subcellularLocation>
        <location evidence="1">Cell membrane</location>
        <topology evidence="1">Multi-pass membrane protein</topology>
    </subcellularLocation>
</comment>
<keyword evidence="4 7" id="KW-0812">Transmembrane</keyword>
<evidence type="ECO:0000256" key="2">
    <source>
        <dbReference type="ARBA" id="ARBA00008017"/>
    </source>
</evidence>
<dbReference type="Gene3D" id="1.10.287.1260">
    <property type="match status" value="1"/>
</dbReference>
<protein>
    <submittedName>
        <fullName evidence="10">Mechanosensitive ion channel family protein</fullName>
    </submittedName>
</protein>
<dbReference type="InterPro" id="IPR049142">
    <property type="entry name" value="MS_channel_1st"/>
</dbReference>
<evidence type="ECO:0000256" key="4">
    <source>
        <dbReference type="ARBA" id="ARBA00022692"/>
    </source>
</evidence>
<feature type="domain" description="Mechanosensitive ion channel transmembrane helices 2/3" evidence="9">
    <location>
        <begin position="91"/>
        <end position="131"/>
    </location>
</feature>
<keyword evidence="3" id="KW-1003">Cell membrane</keyword>
<dbReference type="PANTHER" id="PTHR30460:SF0">
    <property type="entry name" value="MODERATE CONDUCTANCE MECHANOSENSITIVE CHANNEL YBIO"/>
    <property type="match status" value="1"/>
</dbReference>
<dbReference type="Gene3D" id="3.30.70.100">
    <property type="match status" value="1"/>
</dbReference>
<dbReference type="InterPro" id="IPR023408">
    <property type="entry name" value="MscS_beta-dom_sf"/>
</dbReference>
<feature type="domain" description="Mechanosensitive ion channel MscS" evidence="8">
    <location>
        <begin position="133"/>
        <end position="196"/>
    </location>
</feature>
<dbReference type="RefSeq" id="WP_378138807.1">
    <property type="nucleotide sequence ID" value="NZ_JBHSMI010000056.1"/>
</dbReference>
<keyword evidence="6 7" id="KW-0472">Membrane</keyword>
<reference evidence="11" key="1">
    <citation type="journal article" date="2019" name="Int. J. Syst. Evol. Microbiol.">
        <title>The Global Catalogue of Microorganisms (GCM) 10K type strain sequencing project: providing services to taxonomists for standard genome sequencing and annotation.</title>
        <authorList>
            <consortium name="The Broad Institute Genomics Platform"/>
            <consortium name="The Broad Institute Genome Sequencing Center for Infectious Disease"/>
            <person name="Wu L."/>
            <person name="Ma J."/>
        </authorList>
    </citation>
    <scope>NUCLEOTIDE SEQUENCE [LARGE SCALE GENOMIC DNA]</scope>
    <source>
        <strain evidence="11">CGMCC 1.18575</strain>
    </source>
</reference>
<evidence type="ECO:0000313" key="11">
    <source>
        <dbReference type="Proteomes" id="UP001596113"/>
    </source>
</evidence>
<keyword evidence="11" id="KW-1185">Reference proteome</keyword>
<feature type="transmembrane region" description="Helical" evidence="7">
    <location>
        <begin position="112"/>
        <end position="134"/>
    </location>
</feature>
<evidence type="ECO:0000313" key="10">
    <source>
        <dbReference type="EMBL" id="MFC5406715.1"/>
    </source>
</evidence>
<comment type="similarity">
    <text evidence="2">Belongs to the MscS (TC 1.A.23) family.</text>
</comment>
<evidence type="ECO:0000256" key="5">
    <source>
        <dbReference type="ARBA" id="ARBA00022989"/>
    </source>
</evidence>
<dbReference type="Proteomes" id="UP001596113">
    <property type="component" value="Unassembled WGS sequence"/>
</dbReference>